<gene>
    <name evidence="1" type="ORF">SDC9_140856</name>
</gene>
<evidence type="ECO:0000313" key="1">
    <source>
        <dbReference type="EMBL" id="MPM93714.1"/>
    </source>
</evidence>
<comment type="caution">
    <text evidence="1">The sequence shown here is derived from an EMBL/GenBank/DDBJ whole genome shotgun (WGS) entry which is preliminary data.</text>
</comment>
<dbReference type="AlphaFoldDB" id="A0A645DW25"/>
<protein>
    <submittedName>
        <fullName evidence="1">Uncharacterized protein</fullName>
    </submittedName>
</protein>
<sequence>MRIPLVVSSLDEVLGQRVFNAQGVVNPGGVGGIVGLSICSIERHHCRHRLVGVKVGNESQ</sequence>
<reference evidence="1" key="1">
    <citation type="submission" date="2019-08" db="EMBL/GenBank/DDBJ databases">
        <authorList>
            <person name="Kucharzyk K."/>
            <person name="Murdoch R.W."/>
            <person name="Higgins S."/>
            <person name="Loffler F."/>
        </authorList>
    </citation>
    <scope>NUCLEOTIDE SEQUENCE</scope>
</reference>
<dbReference type="EMBL" id="VSSQ01040461">
    <property type="protein sequence ID" value="MPM93714.1"/>
    <property type="molecule type" value="Genomic_DNA"/>
</dbReference>
<name>A0A645DW25_9ZZZZ</name>
<accession>A0A645DW25</accession>
<organism evidence="1">
    <name type="scientific">bioreactor metagenome</name>
    <dbReference type="NCBI Taxonomy" id="1076179"/>
    <lineage>
        <taxon>unclassified sequences</taxon>
        <taxon>metagenomes</taxon>
        <taxon>ecological metagenomes</taxon>
    </lineage>
</organism>
<proteinExistence type="predicted"/>